<reference evidence="2" key="1">
    <citation type="journal article" date="2015" name="Nature">
        <title>Complex archaea that bridge the gap between prokaryotes and eukaryotes.</title>
        <authorList>
            <person name="Spang A."/>
            <person name="Saw J.H."/>
            <person name="Jorgensen S.L."/>
            <person name="Zaremba-Niedzwiedzka K."/>
            <person name="Martijn J."/>
            <person name="Lind A.E."/>
            <person name="van Eijk R."/>
            <person name="Schleper C."/>
            <person name="Guy L."/>
            <person name="Ettema T.J."/>
        </authorList>
    </citation>
    <scope>NUCLEOTIDE SEQUENCE</scope>
</reference>
<name>A0A0F8ZZE3_9ZZZZ</name>
<comment type="caution">
    <text evidence="2">The sequence shown here is derived from an EMBL/GenBank/DDBJ whole genome shotgun (WGS) entry which is preliminary data.</text>
</comment>
<proteinExistence type="predicted"/>
<feature type="non-terminal residue" evidence="2">
    <location>
        <position position="20"/>
    </location>
</feature>
<sequence>MNAPSFEGLRRGVPVAGENG</sequence>
<accession>A0A0F8ZZE3</accession>
<organism evidence="2">
    <name type="scientific">marine sediment metagenome</name>
    <dbReference type="NCBI Taxonomy" id="412755"/>
    <lineage>
        <taxon>unclassified sequences</taxon>
        <taxon>metagenomes</taxon>
        <taxon>ecological metagenomes</taxon>
    </lineage>
</organism>
<evidence type="ECO:0000256" key="1">
    <source>
        <dbReference type="SAM" id="MobiDB-lite"/>
    </source>
</evidence>
<gene>
    <name evidence="2" type="ORF">LCGC14_2715160</name>
</gene>
<evidence type="ECO:0000313" key="2">
    <source>
        <dbReference type="EMBL" id="KKK91220.1"/>
    </source>
</evidence>
<protein>
    <submittedName>
        <fullName evidence="2">Uncharacterized protein</fullName>
    </submittedName>
</protein>
<dbReference type="AlphaFoldDB" id="A0A0F8ZZE3"/>
<dbReference type="EMBL" id="LAZR01048749">
    <property type="protein sequence ID" value="KKK91220.1"/>
    <property type="molecule type" value="Genomic_DNA"/>
</dbReference>
<feature type="region of interest" description="Disordered" evidence="1">
    <location>
        <begin position="1"/>
        <end position="20"/>
    </location>
</feature>